<dbReference type="PANTHER" id="PTHR14859">
    <property type="entry name" value="CALCOFLUOR WHITE HYPERSENSITIVE PROTEIN PRECURSOR"/>
    <property type="match status" value="1"/>
</dbReference>
<feature type="transmembrane region" description="Helical" evidence="1">
    <location>
        <begin position="44"/>
        <end position="68"/>
    </location>
</feature>
<gene>
    <name evidence="3" type="ORF">GCM10023173_20970</name>
</gene>
<dbReference type="PANTHER" id="PTHR14859:SF1">
    <property type="entry name" value="PGAP2-INTERACTING PROTEIN"/>
    <property type="match status" value="1"/>
</dbReference>
<protein>
    <submittedName>
        <fullName evidence="3">Endonuclease/exonuclease/phosphatase family protein</fullName>
    </submittedName>
</protein>
<evidence type="ECO:0000313" key="3">
    <source>
        <dbReference type="EMBL" id="GAA4518854.1"/>
    </source>
</evidence>
<feature type="domain" description="Endonuclease/exonuclease/phosphatase" evidence="2">
    <location>
        <begin position="114"/>
        <end position="363"/>
    </location>
</feature>
<keyword evidence="3" id="KW-0540">Nuclease</keyword>
<name>A0ABP8R5Q8_9SPHI</name>
<organism evidence="3 4">
    <name type="scientific">Sphingobacterium thermophilum</name>
    <dbReference type="NCBI Taxonomy" id="768534"/>
    <lineage>
        <taxon>Bacteria</taxon>
        <taxon>Pseudomonadati</taxon>
        <taxon>Bacteroidota</taxon>
        <taxon>Sphingobacteriia</taxon>
        <taxon>Sphingobacteriales</taxon>
        <taxon>Sphingobacteriaceae</taxon>
        <taxon>Sphingobacterium</taxon>
    </lineage>
</organism>
<evidence type="ECO:0000313" key="4">
    <source>
        <dbReference type="Proteomes" id="UP001500394"/>
    </source>
</evidence>
<accession>A0ABP8R5Q8</accession>
<sequence>MADSSYLRKKKLGYFSKTVFTANIFAVLALLLSYGASFIDPKSFWPLAFFGLGYLPILLINGGFIVYWLLRRKRFALVSITAILLGWPLLIKHINFRNDNEKILVKADSVLRVMSYNVHLFQRYDDSKDNFRAETIEFINTLNPDIVCFQEFYSRLRGTKQFTKKLKEKGDFEDYYFEPFQQNDYEGYGQAIFSRYPIINKGTITQNSFGLNRIIFADIKRAGDTIRVYNVHMRSFALQDEDKDFIQKSPSEQMKDEKQTIRLGRKLKRAFTSRSEQAKTLLNHIQNNCPHRYIIMGDFNDTPMSYSVNLVSKNMLNAFAEKGFGWGVTHFGVLPIFQIDYILADKKLKVNDYGIIKEKLSDHYPIWADLSLH</sequence>
<comment type="caution">
    <text evidence="3">The sequence shown here is derived from an EMBL/GenBank/DDBJ whole genome shotgun (WGS) entry which is preliminary data.</text>
</comment>
<feature type="transmembrane region" description="Helical" evidence="1">
    <location>
        <begin position="75"/>
        <end position="91"/>
    </location>
</feature>
<dbReference type="GO" id="GO:0004519">
    <property type="term" value="F:endonuclease activity"/>
    <property type="evidence" value="ECO:0007669"/>
    <property type="project" value="UniProtKB-KW"/>
</dbReference>
<reference evidence="4" key="1">
    <citation type="journal article" date="2019" name="Int. J. Syst. Evol. Microbiol.">
        <title>The Global Catalogue of Microorganisms (GCM) 10K type strain sequencing project: providing services to taxonomists for standard genome sequencing and annotation.</title>
        <authorList>
            <consortium name="The Broad Institute Genomics Platform"/>
            <consortium name="The Broad Institute Genome Sequencing Center for Infectious Disease"/>
            <person name="Wu L."/>
            <person name="Ma J."/>
        </authorList>
    </citation>
    <scope>NUCLEOTIDE SEQUENCE [LARGE SCALE GENOMIC DNA]</scope>
    <source>
        <strain evidence="4">JCM 17858</strain>
    </source>
</reference>
<evidence type="ECO:0000256" key="1">
    <source>
        <dbReference type="SAM" id="Phobius"/>
    </source>
</evidence>
<keyword evidence="3" id="KW-0378">Hydrolase</keyword>
<feature type="transmembrane region" description="Helical" evidence="1">
    <location>
        <begin position="12"/>
        <end position="32"/>
    </location>
</feature>
<dbReference type="Pfam" id="PF03372">
    <property type="entry name" value="Exo_endo_phos"/>
    <property type="match status" value="1"/>
</dbReference>
<dbReference type="InterPro" id="IPR005135">
    <property type="entry name" value="Endo/exonuclease/phosphatase"/>
</dbReference>
<keyword evidence="3" id="KW-0255">Endonuclease</keyword>
<dbReference type="InterPro" id="IPR036691">
    <property type="entry name" value="Endo/exonu/phosph_ase_sf"/>
</dbReference>
<keyword evidence="4" id="KW-1185">Reference proteome</keyword>
<dbReference type="SUPFAM" id="SSF56219">
    <property type="entry name" value="DNase I-like"/>
    <property type="match status" value="1"/>
</dbReference>
<keyword evidence="1" id="KW-0812">Transmembrane</keyword>
<dbReference type="CDD" id="cd09084">
    <property type="entry name" value="EEP-2"/>
    <property type="match status" value="1"/>
</dbReference>
<evidence type="ECO:0000259" key="2">
    <source>
        <dbReference type="Pfam" id="PF03372"/>
    </source>
</evidence>
<dbReference type="RefSeq" id="WP_039052699.1">
    <property type="nucleotide sequence ID" value="NZ_BAABGR010000035.1"/>
</dbReference>
<keyword evidence="1" id="KW-0472">Membrane</keyword>
<proteinExistence type="predicted"/>
<dbReference type="Proteomes" id="UP001500394">
    <property type="component" value="Unassembled WGS sequence"/>
</dbReference>
<dbReference type="InterPro" id="IPR051916">
    <property type="entry name" value="GPI-anchor_lipid_remodeler"/>
</dbReference>
<dbReference type="Gene3D" id="3.60.10.10">
    <property type="entry name" value="Endonuclease/exonuclease/phosphatase"/>
    <property type="match status" value="1"/>
</dbReference>
<keyword evidence="1" id="KW-1133">Transmembrane helix</keyword>
<dbReference type="EMBL" id="BAABGR010000035">
    <property type="protein sequence ID" value="GAA4518854.1"/>
    <property type="molecule type" value="Genomic_DNA"/>
</dbReference>